<keyword evidence="2" id="KW-1185">Reference proteome</keyword>
<gene>
    <name evidence="1" type="ORF">HFN_1694</name>
</gene>
<reference evidence="1 2" key="1">
    <citation type="journal article" date="2013" name="Genome Announc.">
        <title>Draft Genome Sequence of Helicobacter fennelliae Strain MRY12-0050, Isolated from a Bacteremia Patient.</title>
        <authorList>
            <person name="Rimbara E."/>
            <person name="Matsui M."/>
            <person name="Mori S."/>
            <person name="Suzuki S."/>
            <person name="Suzuki M."/>
            <person name="Kim H."/>
            <person name="Sekizuka T."/>
            <person name="Kuroda M."/>
            <person name="Shibayama K."/>
        </authorList>
    </citation>
    <scope>NUCLEOTIDE SEQUENCE [LARGE SCALE GENOMIC DNA]</scope>
    <source>
        <strain evidence="1 2">MRY12-0050</strain>
    </source>
</reference>
<sequence>MALFIIKIDSIFILYLTCYLVVHSKTPTLTAYFLFALPTFISLLKDTR</sequence>
<evidence type="ECO:0000313" key="2">
    <source>
        <dbReference type="Proteomes" id="UP000018143"/>
    </source>
</evidence>
<dbReference type="EMBL" id="BASD01000004">
    <property type="protein sequence ID" value="GAD18096.1"/>
    <property type="molecule type" value="Genomic_DNA"/>
</dbReference>
<dbReference type="Proteomes" id="UP000018143">
    <property type="component" value="Unassembled WGS sequence"/>
</dbReference>
<comment type="caution">
    <text evidence="1">The sequence shown here is derived from an EMBL/GenBank/DDBJ whole genome shotgun (WGS) entry which is preliminary data.</text>
</comment>
<dbReference type="STRING" id="1325130.HFN_1694"/>
<accession>T1CYR1</accession>
<protein>
    <submittedName>
        <fullName evidence="1">Uncharacterized protein</fullName>
    </submittedName>
</protein>
<proteinExistence type="predicted"/>
<dbReference type="AlphaFoldDB" id="T1CYR1"/>
<organism evidence="1 2">
    <name type="scientific">Helicobacter fennelliae MRY12-0050</name>
    <dbReference type="NCBI Taxonomy" id="1325130"/>
    <lineage>
        <taxon>Bacteria</taxon>
        <taxon>Pseudomonadati</taxon>
        <taxon>Campylobacterota</taxon>
        <taxon>Epsilonproteobacteria</taxon>
        <taxon>Campylobacterales</taxon>
        <taxon>Helicobacteraceae</taxon>
        <taxon>Helicobacter</taxon>
    </lineage>
</organism>
<name>T1CYR1_9HELI</name>
<evidence type="ECO:0000313" key="1">
    <source>
        <dbReference type="EMBL" id="GAD18096.1"/>
    </source>
</evidence>